<dbReference type="InterPro" id="IPR038948">
    <property type="entry name" value="POLR1D-like"/>
</dbReference>
<dbReference type="WBParaSite" id="TCLT_0000972801-mRNA-1">
    <property type="protein sequence ID" value="TCLT_0000972801-mRNA-1"/>
    <property type="gene ID" value="TCLT_0000972801"/>
</dbReference>
<reference evidence="1 2" key="2">
    <citation type="submission" date="2018-11" db="EMBL/GenBank/DDBJ databases">
        <authorList>
            <consortium name="Pathogen Informatics"/>
        </authorList>
    </citation>
    <scope>NUCLEOTIDE SEQUENCE [LARGE SCALE GENOMIC DNA]</scope>
</reference>
<dbReference type="OMA" id="RYEKIGP"/>
<reference evidence="3" key="1">
    <citation type="submission" date="2017-02" db="UniProtKB">
        <authorList>
            <consortium name="WormBaseParasite"/>
        </authorList>
    </citation>
    <scope>IDENTIFICATION</scope>
</reference>
<gene>
    <name evidence="1" type="ORF">TCLT_LOCUS9717</name>
</gene>
<protein>
    <submittedName>
        <fullName evidence="3">UPF0488 protein CG14286</fullName>
    </submittedName>
</protein>
<dbReference type="Proteomes" id="UP000276776">
    <property type="component" value="Unassembled WGS sequence"/>
</dbReference>
<keyword evidence="2" id="KW-1185">Reference proteome</keyword>
<name>A0A0N5D9C1_THECL</name>
<dbReference type="PANTHER" id="PTHR34769:SF1">
    <property type="entry name" value="RNA POLYMERASE I AND III SUBUNIT D"/>
    <property type="match status" value="1"/>
</dbReference>
<proteinExistence type="predicted"/>
<organism evidence="3">
    <name type="scientific">Thelazia callipaeda</name>
    <name type="common">Oriental eyeworm</name>
    <name type="synonym">Parasitic nematode</name>
    <dbReference type="NCBI Taxonomy" id="103827"/>
    <lineage>
        <taxon>Eukaryota</taxon>
        <taxon>Metazoa</taxon>
        <taxon>Ecdysozoa</taxon>
        <taxon>Nematoda</taxon>
        <taxon>Chromadorea</taxon>
        <taxon>Rhabditida</taxon>
        <taxon>Spirurina</taxon>
        <taxon>Spiruromorpha</taxon>
        <taxon>Thelazioidea</taxon>
        <taxon>Thelaziidae</taxon>
        <taxon>Thelazia</taxon>
    </lineage>
</organism>
<dbReference type="PANTHER" id="PTHR34769">
    <property type="entry name" value="RCG42593, ISOFORM CRA_A"/>
    <property type="match status" value="1"/>
</dbReference>
<dbReference type="OrthoDB" id="6352295at2759"/>
<sequence length="107" mass="12304">MGKNKDHELTGSECDHSKLRKLDKLIVKARHQSKPVTLQKHPSTVQKISELEKRAAEEILKDVARGVRRYEMVGAQGWLKPACLTTDKKFLERVLRSTQPKSRSRDQ</sequence>
<evidence type="ECO:0000313" key="3">
    <source>
        <dbReference type="WBParaSite" id="TCLT_0000972801-mRNA-1"/>
    </source>
</evidence>
<dbReference type="AlphaFoldDB" id="A0A0N5D9C1"/>
<dbReference type="EMBL" id="UYYF01004862">
    <property type="protein sequence ID" value="VDN07371.1"/>
    <property type="molecule type" value="Genomic_DNA"/>
</dbReference>
<evidence type="ECO:0000313" key="2">
    <source>
        <dbReference type="Proteomes" id="UP000276776"/>
    </source>
</evidence>
<evidence type="ECO:0000313" key="1">
    <source>
        <dbReference type="EMBL" id="VDN07371.1"/>
    </source>
</evidence>
<accession>A0A0N5D9C1</accession>